<evidence type="ECO:0000313" key="4">
    <source>
        <dbReference type="Proteomes" id="UP000827069"/>
    </source>
</evidence>
<gene>
    <name evidence="3" type="ORF">I6L31_00100</name>
    <name evidence="2" type="ORF">I6L31_16310</name>
</gene>
<dbReference type="AlphaFoldDB" id="A0ABD7FBX2"/>
<keyword evidence="4" id="KW-1185">Reference proteome</keyword>
<evidence type="ECO:0008006" key="5">
    <source>
        <dbReference type="Google" id="ProtNLM"/>
    </source>
</evidence>
<evidence type="ECO:0000256" key="1">
    <source>
        <dbReference type="SAM" id="Coils"/>
    </source>
</evidence>
<dbReference type="EMBL" id="CP079898">
    <property type="protein sequence ID" value="QXZ23251.1"/>
    <property type="molecule type" value="Genomic_DNA"/>
</dbReference>
<keyword evidence="1" id="KW-0175">Coiled coil</keyword>
<evidence type="ECO:0000313" key="3">
    <source>
        <dbReference type="EMBL" id="QXZ23251.1"/>
    </source>
</evidence>
<accession>A0ABD7FBX2</accession>
<organism evidence="3 4">
    <name type="scientific">Acinetobacter septicus</name>
    <dbReference type="NCBI Taxonomy" id="465797"/>
    <lineage>
        <taxon>Bacteria</taxon>
        <taxon>Pseudomonadati</taxon>
        <taxon>Pseudomonadota</taxon>
        <taxon>Gammaproteobacteria</taxon>
        <taxon>Moraxellales</taxon>
        <taxon>Moraxellaceae</taxon>
        <taxon>Acinetobacter</taxon>
    </lineage>
</organism>
<proteinExistence type="predicted"/>
<evidence type="ECO:0000313" key="2">
    <source>
        <dbReference type="EMBL" id="QXZ23204.1"/>
    </source>
</evidence>
<feature type="coiled-coil region" evidence="1">
    <location>
        <begin position="178"/>
        <end position="313"/>
    </location>
</feature>
<dbReference type="EMBL" id="CP079898">
    <property type="protein sequence ID" value="QXZ23204.1"/>
    <property type="molecule type" value="Genomic_DNA"/>
</dbReference>
<sequence length="356" mass="40393">MFSMSELQVIEQNAIVAAFQSQGGTDALFERIAEQARSVVPDVTTKKGRDAIGSLAAKVSSSKKLAEKYALDLVADQKAQIKIVDQDRIQFCKKMDALRDEILAPRDAYEQAEKDRVAKHKNFIASIFTMGAFEQYENRGSDYIKQMFSNIEDIVIDSSLEEFEQEAKIAKFETLEKLRTALAAREKYEAEQAELERLRQAELERQQRERDEAIARQAAENARIEAENKAQAEREQAEKLAREFAEREARLKAEKEAAELREAQLKQQAIEQAKQAEIQKQQAIEAERLRIEAEQAAKIKADQEAEAVRLANKEHMRSINREILNKLCEIGLDEGQAKAVITAIANNQVPHVSVKY</sequence>
<protein>
    <recommendedName>
        <fullName evidence="5">DUF1351 domain-containing protein</fullName>
    </recommendedName>
</protein>
<reference evidence="3 4" key="1">
    <citation type="submission" date="2021-07" db="EMBL/GenBank/DDBJ databases">
        <title>FDA dAtabase for Regulatory Grade micrObial Sequences (FDA-ARGOS): Supporting development and validation of Infectious Disease Dx tests.</title>
        <authorList>
            <person name="Sproer C."/>
            <person name="Gronow S."/>
            <person name="Severitt S."/>
            <person name="Schroder I."/>
            <person name="Tallon L."/>
            <person name="Sadzewicz L."/>
            <person name="Zhao X."/>
            <person name="Boylan J."/>
            <person name="Ott S."/>
            <person name="Bowen H."/>
            <person name="Vavikolanu K."/>
            <person name="Mehta A."/>
            <person name="Aluvathingal J."/>
            <person name="Nadendla S."/>
            <person name="Lowell S."/>
            <person name="Myers T."/>
            <person name="Yan Y."/>
        </authorList>
    </citation>
    <scope>NUCLEOTIDE SEQUENCE [LARGE SCALE GENOMIC DNA]</scope>
    <source>
        <strain evidence="3 4">FDAARGOS_1401</strain>
    </source>
</reference>
<dbReference type="Proteomes" id="UP000827069">
    <property type="component" value="Chromosome"/>
</dbReference>
<name>A0ABD7FBX2_9GAMM</name>